<sequence length="125" mass="14357">MFNEVVKKSSLISSVSIEYLRDELPIEFLNNIWIIKNTMLYLTALALPIEQRRKRGRPKNGTPALQIQPRETQDVPSLQVASSTQPPNNILNATSNNIVKLKELLNYTNYYFYTLYVPNKLGTIN</sequence>
<keyword evidence="3" id="KW-1185">Reference proteome</keyword>
<dbReference type="EMBL" id="REGN01003523">
    <property type="protein sequence ID" value="RNA22155.1"/>
    <property type="molecule type" value="Genomic_DNA"/>
</dbReference>
<organism evidence="2 3">
    <name type="scientific">Brachionus plicatilis</name>
    <name type="common">Marine rotifer</name>
    <name type="synonym">Brachionus muelleri</name>
    <dbReference type="NCBI Taxonomy" id="10195"/>
    <lineage>
        <taxon>Eukaryota</taxon>
        <taxon>Metazoa</taxon>
        <taxon>Spiralia</taxon>
        <taxon>Gnathifera</taxon>
        <taxon>Rotifera</taxon>
        <taxon>Eurotatoria</taxon>
        <taxon>Monogononta</taxon>
        <taxon>Pseudotrocha</taxon>
        <taxon>Ploima</taxon>
        <taxon>Brachionidae</taxon>
        <taxon>Brachionus</taxon>
    </lineage>
</organism>
<evidence type="ECO:0000256" key="1">
    <source>
        <dbReference type="SAM" id="MobiDB-lite"/>
    </source>
</evidence>
<dbReference type="Proteomes" id="UP000276133">
    <property type="component" value="Unassembled WGS sequence"/>
</dbReference>
<feature type="region of interest" description="Disordered" evidence="1">
    <location>
        <begin position="52"/>
        <end position="88"/>
    </location>
</feature>
<gene>
    <name evidence="2" type="ORF">BpHYR1_014923</name>
</gene>
<proteinExistence type="predicted"/>
<dbReference type="AlphaFoldDB" id="A0A3M7RFY8"/>
<feature type="compositionally biased region" description="Polar residues" evidence="1">
    <location>
        <begin position="74"/>
        <end position="88"/>
    </location>
</feature>
<name>A0A3M7RFY8_BRAPC</name>
<comment type="caution">
    <text evidence="2">The sequence shown here is derived from an EMBL/GenBank/DDBJ whole genome shotgun (WGS) entry which is preliminary data.</text>
</comment>
<evidence type="ECO:0000313" key="3">
    <source>
        <dbReference type="Proteomes" id="UP000276133"/>
    </source>
</evidence>
<protein>
    <submittedName>
        <fullName evidence="2">Uncharacterized protein</fullName>
    </submittedName>
</protein>
<accession>A0A3M7RFY8</accession>
<reference evidence="2 3" key="1">
    <citation type="journal article" date="2018" name="Sci. Rep.">
        <title>Genomic signatures of local adaptation to the degree of environmental predictability in rotifers.</title>
        <authorList>
            <person name="Franch-Gras L."/>
            <person name="Hahn C."/>
            <person name="Garcia-Roger E.M."/>
            <person name="Carmona M.J."/>
            <person name="Serra M."/>
            <person name="Gomez A."/>
        </authorList>
    </citation>
    <scope>NUCLEOTIDE SEQUENCE [LARGE SCALE GENOMIC DNA]</scope>
    <source>
        <strain evidence="2">HYR1</strain>
    </source>
</reference>
<evidence type="ECO:0000313" key="2">
    <source>
        <dbReference type="EMBL" id="RNA22155.1"/>
    </source>
</evidence>